<dbReference type="RefSeq" id="WP_072846669.1">
    <property type="nucleotide sequence ID" value="NZ_FNAB01000001.1"/>
</dbReference>
<evidence type="ECO:0000313" key="5">
    <source>
        <dbReference type="EMBL" id="SDC58910.1"/>
    </source>
</evidence>
<dbReference type="CDD" id="cd02696">
    <property type="entry name" value="MurNAc-LAA"/>
    <property type="match status" value="1"/>
</dbReference>
<evidence type="ECO:0000256" key="1">
    <source>
        <dbReference type="ARBA" id="ARBA00022801"/>
    </source>
</evidence>
<dbReference type="GO" id="GO:0008745">
    <property type="term" value="F:N-acetylmuramoyl-L-alanine amidase activity"/>
    <property type="evidence" value="ECO:0007669"/>
    <property type="project" value="InterPro"/>
</dbReference>
<keyword evidence="1" id="KW-0378">Hydrolase</keyword>
<organism evidence="5 6">
    <name type="scientific">Rhodococcus tukisamuensis</name>
    <dbReference type="NCBI Taxonomy" id="168276"/>
    <lineage>
        <taxon>Bacteria</taxon>
        <taxon>Bacillati</taxon>
        <taxon>Actinomycetota</taxon>
        <taxon>Actinomycetes</taxon>
        <taxon>Mycobacteriales</taxon>
        <taxon>Nocardiaceae</taxon>
        <taxon>Rhodococcus</taxon>
    </lineage>
</organism>
<dbReference type="Gene3D" id="3.40.630.40">
    <property type="entry name" value="Zn-dependent exopeptidases"/>
    <property type="match status" value="1"/>
</dbReference>
<name>A0A1G6MTN2_9NOCA</name>
<dbReference type="PANTHER" id="PTHR30404:SF0">
    <property type="entry name" value="N-ACETYLMURAMOYL-L-ALANINE AMIDASE AMIC"/>
    <property type="match status" value="1"/>
</dbReference>
<sequence>MRQTTGRLTALLLLAASAPVLAGCTIPVDDAAAAGVDAPSVAVDAPATPILAGRTVFLDPGHNGANDASAGNQVPTGRGGTKDCQTTGTSTDAGYPEHTFAWEVSALIRAELEALGARVLLSRPDDAAVGPCVDARAEAANAAGVDAAVSVHADGAGPDQHGFHVCYSAPPLNPTQAGPSVAFAGAVRDSLREAGLVPSTYVGQDGLMPREDLAGLNLAQRPTVLVELGNMRNADEARSMTDAAGRARYAGAVARGVADFLDPR</sequence>
<dbReference type="Pfam" id="PF01520">
    <property type="entry name" value="Amidase_3"/>
    <property type="match status" value="1"/>
</dbReference>
<dbReference type="Proteomes" id="UP000199417">
    <property type="component" value="Unassembled WGS sequence"/>
</dbReference>
<dbReference type="PROSITE" id="PS51257">
    <property type="entry name" value="PROKAR_LIPOPROTEIN"/>
    <property type="match status" value="1"/>
</dbReference>
<dbReference type="GO" id="GO:0009253">
    <property type="term" value="P:peptidoglycan catabolic process"/>
    <property type="evidence" value="ECO:0007669"/>
    <property type="project" value="InterPro"/>
</dbReference>
<evidence type="ECO:0000259" key="4">
    <source>
        <dbReference type="SMART" id="SM00646"/>
    </source>
</evidence>
<feature type="chain" id="PRO_5038708227" evidence="3">
    <location>
        <begin position="23"/>
        <end position="264"/>
    </location>
</feature>
<protein>
    <submittedName>
        <fullName evidence="5">N-acetylmuramoyl-L-alanine amidase</fullName>
    </submittedName>
</protein>
<evidence type="ECO:0000256" key="2">
    <source>
        <dbReference type="SAM" id="MobiDB-lite"/>
    </source>
</evidence>
<dbReference type="AlphaFoldDB" id="A0A1G6MTN2"/>
<dbReference type="GO" id="GO:0030288">
    <property type="term" value="C:outer membrane-bounded periplasmic space"/>
    <property type="evidence" value="ECO:0007669"/>
    <property type="project" value="TreeGrafter"/>
</dbReference>
<evidence type="ECO:0000313" key="6">
    <source>
        <dbReference type="Proteomes" id="UP000199417"/>
    </source>
</evidence>
<dbReference type="PANTHER" id="PTHR30404">
    <property type="entry name" value="N-ACETYLMURAMOYL-L-ALANINE AMIDASE"/>
    <property type="match status" value="1"/>
</dbReference>
<feature type="region of interest" description="Disordered" evidence="2">
    <location>
        <begin position="62"/>
        <end position="91"/>
    </location>
</feature>
<evidence type="ECO:0000256" key="3">
    <source>
        <dbReference type="SAM" id="SignalP"/>
    </source>
</evidence>
<dbReference type="SUPFAM" id="SSF53187">
    <property type="entry name" value="Zn-dependent exopeptidases"/>
    <property type="match status" value="1"/>
</dbReference>
<dbReference type="STRING" id="168276.SAMN05444580_101309"/>
<dbReference type="NCBIfam" id="NF038140">
    <property type="entry name" value="amidase_Rv3717"/>
    <property type="match status" value="1"/>
</dbReference>
<reference evidence="5 6" key="1">
    <citation type="submission" date="2016-10" db="EMBL/GenBank/DDBJ databases">
        <authorList>
            <person name="de Groot N.N."/>
        </authorList>
    </citation>
    <scope>NUCLEOTIDE SEQUENCE [LARGE SCALE GENOMIC DNA]</scope>
    <source>
        <strain evidence="5 6">JCM 11308</strain>
    </source>
</reference>
<keyword evidence="3" id="KW-0732">Signal</keyword>
<accession>A0A1G6MTN2</accession>
<proteinExistence type="predicted"/>
<keyword evidence="6" id="KW-1185">Reference proteome</keyword>
<feature type="domain" description="MurNAc-LAA" evidence="4">
    <location>
        <begin position="137"/>
        <end position="258"/>
    </location>
</feature>
<gene>
    <name evidence="5" type="ORF">SAMN05444580_101309</name>
</gene>
<dbReference type="InterPro" id="IPR050695">
    <property type="entry name" value="N-acetylmuramoyl_amidase_3"/>
</dbReference>
<feature type="signal peptide" evidence="3">
    <location>
        <begin position="1"/>
        <end position="22"/>
    </location>
</feature>
<dbReference type="SMART" id="SM00646">
    <property type="entry name" value="Ami_3"/>
    <property type="match status" value="1"/>
</dbReference>
<dbReference type="EMBL" id="FNAB01000001">
    <property type="protein sequence ID" value="SDC58910.1"/>
    <property type="molecule type" value="Genomic_DNA"/>
</dbReference>
<dbReference type="InterPro" id="IPR002508">
    <property type="entry name" value="MurNAc-LAA_cat"/>
</dbReference>